<dbReference type="AlphaFoldDB" id="A0A1V4H8J6"/>
<dbReference type="Proteomes" id="UP000190626">
    <property type="component" value="Unassembled WGS sequence"/>
</dbReference>
<dbReference type="EMBL" id="MBTG01000064">
    <property type="protein sequence ID" value="OPH47350.1"/>
    <property type="molecule type" value="Genomic_DNA"/>
</dbReference>
<comment type="caution">
    <text evidence="1">The sequence shown here is derived from an EMBL/GenBank/DDBJ whole genome shotgun (WGS) entry which is preliminary data.</text>
</comment>
<organism evidence="1 2">
    <name type="scientific">Paenibacillus ferrarius</name>
    <dbReference type="NCBI Taxonomy" id="1469647"/>
    <lineage>
        <taxon>Bacteria</taxon>
        <taxon>Bacillati</taxon>
        <taxon>Bacillota</taxon>
        <taxon>Bacilli</taxon>
        <taxon>Bacillales</taxon>
        <taxon>Paenibacillaceae</taxon>
        <taxon>Paenibacillus</taxon>
    </lineage>
</organism>
<accession>A0A1V4H8J6</accession>
<evidence type="ECO:0000313" key="2">
    <source>
        <dbReference type="Proteomes" id="UP000190626"/>
    </source>
</evidence>
<keyword evidence="2" id="KW-1185">Reference proteome</keyword>
<proteinExistence type="predicted"/>
<reference evidence="2" key="1">
    <citation type="submission" date="2016-07" db="EMBL/GenBank/DDBJ databases">
        <authorList>
            <person name="Florea S."/>
            <person name="Webb J.S."/>
            <person name="Jaromczyk J."/>
            <person name="Schardl C.L."/>
        </authorList>
    </citation>
    <scope>NUCLEOTIDE SEQUENCE [LARGE SCALE GENOMIC DNA]</scope>
    <source>
        <strain evidence="2">CY1</strain>
    </source>
</reference>
<gene>
    <name evidence="1" type="ORF">BC351_40310</name>
</gene>
<name>A0A1V4H8J6_9BACL</name>
<protein>
    <submittedName>
        <fullName evidence="1">Uncharacterized protein</fullName>
    </submittedName>
</protein>
<sequence>MFFQWPQKKRSLFHFKRRAASALIGSVLVIRQLLSNSSNSIWNKREIEPFAATEVEYSSRYEERRGVDVL</sequence>
<evidence type="ECO:0000313" key="1">
    <source>
        <dbReference type="EMBL" id="OPH47350.1"/>
    </source>
</evidence>